<organism evidence="3">
    <name type="scientific">Fagus sylvatica</name>
    <name type="common">Beechnut</name>
    <dbReference type="NCBI Taxonomy" id="28930"/>
    <lineage>
        <taxon>Eukaryota</taxon>
        <taxon>Viridiplantae</taxon>
        <taxon>Streptophyta</taxon>
        <taxon>Embryophyta</taxon>
        <taxon>Tracheophyta</taxon>
        <taxon>Spermatophyta</taxon>
        <taxon>Magnoliopsida</taxon>
        <taxon>eudicotyledons</taxon>
        <taxon>Gunneridae</taxon>
        <taxon>Pentapetalae</taxon>
        <taxon>rosids</taxon>
        <taxon>fabids</taxon>
        <taxon>Fagales</taxon>
        <taxon>Fagaceae</taxon>
        <taxon>Fagus</taxon>
    </lineage>
</organism>
<feature type="region of interest" description="Disordered" evidence="2">
    <location>
        <begin position="136"/>
        <end position="170"/>
    </location>
</feature>
<dbReference type="AlphaFoldDB" id="A0A2N9IIH5"/>
<accession>A0A2N9IIH5</accession>
<feature type="compositionally biased region" description="Polar residues" evidence="2">
    <location>
        <begin position="77"/>
        <end position="97"/>
    </location>
</feature>
<feature type="coiled-coil region" evidence="1">
    <location>
        <begin position="11"/>
        <end position="59"/>
    </location>
</feature>
<evidence type="ECO:0000256" key="2">
    <source>
        <dbReference type="SAM" id="MobiDB-lite"/>
    </source>
</evidence>
<reference evidence="3" key="1">
    <citation type="submission" date="2018-02" db="EMBL/GenBank/DDBJ databases">
        <authorList>
            <person name="Cohen D.B."/>
            <person name="Kent A.D."/>
        </authorList>
    </citation>
    <scope>NUCLEOTIDE SEQUENCE</scope>
</reference>
<sequence>MVIETRGGAQIGVLNENVQGLQQQLDEHSNSIRLINVKMDQMENNLAEIHNTLDGFKALFVGFQAMVDERLPKPPEVNQQPQAGQEANTPSCSNRVQPNFGEQLPITPLINHRLPIGAEERNAIPMRAPNHEVQTMVQPKPQREAQSGQGGGAPIVGNQPSILEPIEPIPRRAETRNVIPMRAPNHEVHFNPNQPRFGMPYDDPFEPRPKKLNGGVFLNPIVKSLCRLGNARPPPSFEDQCGLNGEEYWHEKGFPRQQQQFHTFGQGNCGRARNYQGPQDRDPYGQNQDPLQRQQGRQAREPRAMELEFPRFKGGDPTSWMFRAIQYFEYYQVHDASKVVGIILLEQFNLDEVRLAIKMQRPRTLGEAYALAKIQEEYIANVKRSTRPSYEANEDNWEQYSSQQVVAQFGPKVAAQIDPKVAAQIDPRVAEFDHKVAAQFDTKVAAQIDPKIAKCDPKVAVQFDPKVAAQLNPKVAAQMDPKEVQEEEGACVTSDEEEEGVEWCEERGNTKKESINKCAIVKDTQSAAGFNQVPLEVTLIRHHNQATTSITENTLRGHCPHLPLAAPLPPR</sequence>
<keyword evidence="1" id="KW-0175">Coiled coil</keyword>
<feature type="region of interest" description="Disordered" evidence="2">
    <location>
        <begin position="264"/>
        <end position="301"/>
    </location>
</feature>
<feature type="region of interest" description="Disordered" evidence="2">
    <location>
        <begin position="73"/>
        <end position="100"/>
    </location>
</feature>
<proteinExistence type="predicted"/>
<gene>
    <name evidence="3" type="ORF">FSB_LOCUS52504</name>
</gene>
<dbReference type="EMBL" id="OIVN01005957">
    <property type="protein sequence ID" value="SPD24622.1"/>
    <property type="molecule type" value="Genomic_DNA"/>
</dbReference>
<evidence type="ECO:0000256" key="1">
    <source>
        <dbReference type="SAM" id="Coils"/>
    </source>
</evidence>
<evidence type="ECO:0000313" key="3">
    <source>
        <dbReference type="EMBL" id="SPD24622.1"/>
    </source>
</evidence>
<protein>
    <submittedName>
        <fullName evidence="3">Uncharacterized protein</fullName>
    </submittedName>
</protein>
<feature type="compositionally biased region" description="Polar residues" evidence="2">
    <location>
        <begin position="285"/>
        <end position="297"/>
    </location>
</feature>
<name>A0A2N9IIH5_FAGSY</name>